<comment type="function">
    <text evidence="6">Catalyzes the conversion of 7,8-dihydroneopterin to 6-hydroxymethyl-7,8-dihydropterin.</text>
</comment>
<keyword evidence="4 6" id="KW-0289">Folate biosynthesis</keyword>
<comment type="similarity">
    <text evidence="3 6">Belongs to the DHNA family.</text>
</comment>
<dbReference type="SUPFAM" id="SSF55620">
    <property type="entry name" value="Tetrahydrobiopterin biosynthesis enzymes-like"/>
    <property type="match status" value="1"/>
</dbReference>
<proteinExistence type="inferred from homology"/>
<evidence type="ECO:0000256" key="3">
    <source>
        <dbReference type="ARBA" id="ARBA00005708"/>
    </source>
</evidence>
<keyword evidence="9" id="KW-1185">Reference proteome</keyword>
<evidence type="ECO:0000259" key="7">
    <source>
        <dbReference type="SMART" id="SM00905"/>
    </source>
</evidence>
<dbReference type="NCBIfam" id="TIGR00526">
    <property type="entry name" value="folB_dom"/>
    <property type="match status" value="1"/>
</dbReference>
<accession>A0ABV5WDT7</accession>
<keyword evidence="5 6" id="KW-0456">Lyase</keyword>
<dbReference type="SMART" id="SM00905">
    <property type="entry name" value="FolB"/>
    <property type="match status" value="1"/>
</dbReference>
<dbReference type="Pfam" id="PF02152">
    <property type="entry name" value="FolB"/>
    <property type="match status" value="1"/>
</dbReference>
<evidence type="ECO:0000313" key="9">
    <source>
        <dbReference type="Proteomes" id="UP001589609"/>
    </source>
</evidence>
<organism evidence="8 9">
    <name type="scientific">Ectobacillus funiculus</name>
    <dbReference type="NCBI Taxonomy" id="137993"/>
    <lineage>
        <taxon>Bacteria</taxon>
        <taxon>Bacillati</taxon>
        <taxon>Bacillota</taxon>
        <taxon>Bacilli</taxon>
        <taxon>Bacillales</taxon>
        <taxon>Bacillaceae</taxon>
        <taxon>Ectobacillus</taxon>
    </lineage>
</organism>
<protein>
    <recommendedName>
        <fullName evidence="6">7,8-dihydroneopterin aldolase</fullName>
        <ecNumber evidence="6">4.1.2.25</ecNumber>
    </recommendedName>
</protein>
<name>A0ABV5WDT7_9BACI</name>
<comment type="pathway">
    <text evidence="2 6">Cofactor biosynthesis; tetrahydrofolate biosynthesis; 2-amino-4-hydroxy-6-hydroxymethyl-7,8-dihydropteridine diphosphate from 7,8-dihydroneopterin triphosphate: step 3/4.</text>
</comment>
<dbReference type="Proteomes" id="UP001589609">
    <property type="component" value="Unassembled WGS sequence"/>
</dbReference>
<dbReference type="EC" id="4.1.2.25" evidence="6"/>
<dbReference type="NCBIfam" id="TIGR00525">
    <property type="entry name" value="folB"/>
    <property type="match status" value="1"/>
</dbReference>
<gene>
    <name evidence="8" type="primary">folB</name>
    <name evidence="8" type="ORF">ACFFMS_09800</name>
</gene>
<dbReference type="InterPro" id="IPR006156">
    <property type="entry name" value="Dihydroneopterin_aldolase"/>
</dbReference>
<dbReference type="EMBL" id="JBHMAF010000039">
    <property type="protein sequence ID" value="MFB9758776.1"/>
    <property type="molecule type" value="Genomic_DNA"/>
</dbReference>
<evidence type="ECO:0000256" key="1">
    <source>
        <dbReference type="ARBA" id="ARBA00001353"/>
    </source>
</evidence>
<dbReference type="CDD" id="cd00534">
    <property type="entry name" value="DHNA_DHNTPE"/>
    <property type="match status" value="1"/>
</dbReference>
<dbReference type="Gene3D" id="3.30.1130.10">
    <property type="match status" value="1"/>
</dbReference>
<dbReference type="GO" id="GO:0004150">
    <property type="term" value="F:dihydroneopterin aldolase activity"/>
    <property type="evidence" value="ECO:0007669"/>
    <property type="project" value="UniProtKB-EC"/>
</dbReference>
<evidence type="ECO:0000256" key="5">
    <source>
        <dbReference type="ARBA" id="ARBA00023239"/>
    </source>
</evidence>
<evidence type="ECO:0000256" key="2">
    <source>
        <dbReference type="ARBA" id="ARBA00005013"/>
    </source>
</evidence>
<dbReference type="InterPro" id="IPR006157">
    <property type="entry name" value="FolB_dom"/>
</dbReference>
<dbReference type="InterPro" id="IPR043133">
    <property type="entry name" value="GTP-CH-I_C/QueF"/>
</dbReference>
<dbReference type="PANTHER" id="PTHR42844">
    <property type="entry name" value="DIHYDRONEOPTERIN ALDOLASE 1-RELATED"/>
    <property type="match status" value="1"/>
</dbReference>
<evidence type="ECO:0000313" key="8">
    <source>
        <dbReference type="EMBL" id="MFB9758776.1"/>
    </source>
</evidence>
<evidence type="ECO:0000256" key="4">
    <source>
        <dbReference type="ARBA" id="ARBA00022909"/>
    </source>
</evidence>
<comment type="catalytic activity">
    <reaction evidence="1 6">
        <text>7,8-dihydroneopterin = 6-hydroxymethyl-7,8-dihydropterin + glycolaldehyde</text>
        <dbReference type="Rhea" id="RHEA:10540"/>
        <dbReference type="ChEBI" id="CHEBI:17001"/>
        <dbReference type="ChEBI" id="CHEBI:17071"/>
        <dbReference type="ChEBI" id="CHEBI:44841"/>
        <dbReference type="EC" id="4.1.2.25"/>
    </reaction>
</comment>
<dbReference type="PANTHER" id="PTHR42844:SF1">
    <property type="entry name" value="DIHYDRONEOPTERIN ALDOLASE 1-RELATED"/>
    <property type="match status" value="1"/>
</dbReference>
<reference evidence="8 9" key="1">
    <citation type="submission" date="2024-09" db="EMBL/GenBank/DDBJ databases">
        <authorList>
            <person name="Sun Q."/>
            <person name="Mori K."/>
        </authorList>
    </citation>
    <scope>NUCLEOTIDE SEQUENCE [LARGE SCALE GENOMIC DNA]</scope>
    <source>
        <strain evidence="8 9">JCM 11201</strain>
    </source>
</reference>
<dbReference type="RefSeq" id="WP_379949057.1">
    <property type="nucleotide sequence ID" value="NZ_JBHMAF010000039.1"/>
</dbReference>
<feature type="domain" description="Dihydroneopterin aldolase/epimerase" evidence="7">
    <location>
        <begin position="4"/>
        <end position="117"/>
    </location>
</feature>
<evidence type="ECO:0000256" key="6">
    <source>
        <dbReference type="RuleBase" id="RU362079"/>
    </source>
</evidence>
<sequence>MDKIFVNEMEFYGYHGVFPEENKLGQRFKVDLTVELSLKEAGITDDLSHSVNYGELYNTCKNVVEGKPYQLIEAVAENIAADILKQYPLIKRCTVKIIKPDPPIPGHYRSVAVEIMRERL</sequence>
<comment type="caution">
    <text evidence="8">The sequence shown here is derived from an EMBL/GenBank/DDBJ whole genome shotgun (WGS) entry which is preliminary data.</text>
</comment>